<feature type="transmembrane region" description="Helical" evidence="1">
    <location>
        <begin position="16"/>
        <end position="38"/>
    </location>
</feature>
<reference evidence="2 3" key="1">
    <citation type="submission" date="2019-05" db="EMBL/GenBank/DDBJ databases">
        <title>Genome sequencing of F202Z8.</title>
        <authorList>
            <person name="Kwon Y.M."/>
        </authorList>
    </citation>
    <scope>NUCLEOTIDE SEQUENCE [LARGE SCALE GENOMIC DNA]</scope>
    <source>
        <strain evidence="2 3">F202Z8</strain>
    </source>
</reference>
<evidence type="ECO:0000256" key="1">
    <source>
        <dbReference type="SAM" id="Phobius"/>
    </source>
</evidence>
<evidence type="ECO:0000313" key="3">
    <source>
        <dbReference type="Proteomes" id="UP000310017"/>
    </source>
</evidence>
<proteinExistence type="predicted"/>
<dbReference type="AlphaFoldDB" id="A0A5B7SV28"/>
<keyword evidence="1" id="KW-1133">Transmembrane helix</keyword>
<keyword evidence="3" id="KW-1185">Reference proteome</keyword>
<evidence type="ECO:0000313" key="2">
    <source>
        <dbReference type="EMBL" id="QCX00484.1"/>
    </source>
</evidence>
<organism evidence="2 3">
    <name type="scientific">Aggregatimonas sangjinii</name>
    <dbReference type="NCBI Taxonomy" id="2583587"/>
    <lineage>
        <taxon>Bacteria</taxon>
        <taxon>Pseudomonadati</taxon>
        <taxon>Bacteroidota</taxon>
        <taxon>Flavobacteriia</taxon>
        <taxon>Flavobacteriales</taxon>
        <taxon>Flavobacteriaceae</taxon>
        <taxon>Aggregatimonas</taxon>
    </lineage>
</organism>
<keyword evidence="1" id="KW-0472">Membrane</keyword>
<dbReference type="RefSeq" id="WP_138852829.1">
    <property type="nucleotide sequence ID" value="NZ_CP040710.1"/>
</dbReference>
<gene>
    <name evidence="2" type="ORF">FGM00_10305</name>
</gene>
<name>A0A5B7SV28_9FLAO</name>
<feature type="transmembrane region" description="Helical" evidence="1">
    <location>
        <begin position="58"/>
        <end position="75"/>
    </location>
</feature>
<sequence length="170" mass="19779">MATKILFQEKQKFTQWWLWLLLLWPLAYVLYAQFAAISQPTGNTSGNLSLSIIMPSEYWIILVVTLVIAFLFLVVRMETTIDSEKIMVKHLFLVKKEFRWEEITTAEIINYGFVGYGIRISLKHGTVYNVKGKHGLFITLQDGRKRLIGTQRPEELRSVVKEMRRPTDLG</sequence>
<dbReference type="EMBL" id="CP040710">
    <property type="protein sequence ID" value="QCX00484.1"/>
    <property type="molecule type" value="Genomic_DNA"/>
</dbReference>
<dbReference type="KEGG" id="asag:FGM00_10305"/>
<keyword evidence="1" id="KW-0812">Transmembrane</keyword>
<protein>
    <submittedName>
        <fullName evidence="2">Uncharacterized protein</fullName>
    </submittedName>
</protein>
<accession>A0A5B7SV28</accession>
<dbReference type="OrthoDB" id="582675at2"/>
<dbReference type="Proteomes" id="UP000310017">
    <property type="component" value="Chromosome"/>
</dbReference>